<comment type="caution">
    <text evidence="2">The sequence shown here is derived from an EMBL/GenBank/DDBJ whole genome shotgun (WGS) entry which is preliminary data.</text>
</comment>
<sequence>MTGVEKAIRHHHRMIQGHVDNETLWELSRSLIVHIKQVVQTQYHPSVQAGREAVSSSSSSSGSSNQRRKSNSQSNQGGDISLIEHGMKSALENKEETLEKKSNSSKSSEEENCFNENNDCANTLVEVSKSSSPVSIRPSWVNVVKKSLRVDNIEQTGDMDGAGLDPIAERATKDISAMGFEIHKAHLEEGVSEEEDGELLESDADLLDYDPQGQKENKNPTVKGCNQIGTQKFPVRDLEGARNLFDLPEFLKTTKSAKKKERKYGSLLAIQDKVLSEADKRKRDRVKKRIKTKGKDLERTELEGNSITDSDMQVRRNALLEEAKKTLATGKVVGIEIIGDEAQALEELVSLEEKDQQKNEDNCENLQ</sequence>
<proteinExistence type="predicted"/>
<name>A0ABR2F460_9ROSI</name>
<evidence type="ECO:0000256" key="1">
    <source>
        <dbReference type="SAM" id="MobiDB-lite"/>
    </source>
</evidence>
<accession>A0ABR2F460</accession>
<feature type="compositionally biased region" description="Low complexity" evidence="1">
    <location>
        <begin position="55"/>
        <end position="77"/>
    </location>
</feature>
<dbReference type="Proteomes" id="UP001472677">
    <property type="component" value="Unassembled WGS sequence"/>
</dbReference>
<evidence type="ECO:0000313" key="3">
    <source>
        <dbReference type="Proteomes" id="UP001472677"/>
    </source>
</evidence>
<keyword evidence="3" id="KW-1185">Reference proteome</keyword>
<dbReference type="EMBL" id="JBBPBM010000008">
    <property type="protein sequence ID" value="KAK8571799.1"/>
    <property type="molecule type" value="Genomic_DNA"/>
</dbReference>
<evidence type="ECO:0000313" key="2">
    <source>
        <dbReference type="EMBL" id="KAK8571799.1"/>
    </source>
</evidence>
<feature type="region of interest" description="Disordered" evidence="1">
    <location>
        <begin position="46"/>
        <end position="80"/>
    </location>
</feature>
<protein>
    <submittedName>
        <fullName evidence="2">Uncharacterized protein</fullName>
    </submittedName>
</protein>
<gene>
    <name evidence="2" type="ORF">V6N12_027872</name>
</gene>
<organism evidence="2 3">
    <name type="scientific">Hibiscus sabdariffa</name>
    <name type="common">roselle</name>
    <dbReference type="NCBI Taxonomy" id="183260"/>
    <lineage>
        <taxon>Eukaryota</taxon>
        <taxon>Viridiplantae</taxon>
        <taxon>Streptophyta</taxon>
        <taxon>Embryophyta</taxon>
        <taxon>Tracheophyta</taxon>
        <taxon>Spermatophyta</taxon>
        <taxon>Magnoliopsida</taxon>
        <taxon>eudicotyledons</taxon>
        <taxon>Gunneridae</taxon>
        <taxon>Pentapetalae</taxon>
        <taxon>rosids</taxon>
        <taxon>malvids</taxon>
        <taxon>Malvales</taxon>
        <taxon>Malvaceae</taxon>
        <taxon>Malvoideae</taxon>
        <taxon>Hibiscus</taxon>
    </lineage>
</organism>
<feature type="region of interest" description="Disordered" evidence="1">
    <location>
        <begin position="94"/>
        <end position="114"/>
    </location>
</feature>
<reference evidence="2 3" key="1">
    <citation type="journal article" date="2024" name="G3 (Bethesda)">
        <title>Genome assembly of Hibiscus sabdariffa L. provides insights into metabolisms of medicinal natural products.</title>
        <authorList>
            <person name="Kim T."/>
        </authorList>
    </citation>
    <scope>NUCLEOTIDE SEQUENCE [LARGE SCALE GENOMIC DNA]</scope>
    <source>
        <strain evidence="2">TK-2024</strain>
        <tissue evidence="2">Old leaves</tissue>
    </source>
</reference>